<keyword evidence="3" id="KW-0560">Oxidoreductase</keyword>
<keyword evidence="2" id="KW-0479">Metal-binding</keyword>
<dbReference type="AlphaFoldDB" id="A0A6J2TMH2"/>
<dbReference type="Pfam" id="PF07731">
    <property type="entry name" value="Cu-oxidase_2"/>
    <property type="match status" value="1"/>
</dbReference>
<evidence type="ECO:0000256" key="3">
    <source>
        <dbReference type="ARBA" id="ARBA00023002"/>
    </source>
</evidence>
<dbReference type="GeneID" id="115625428"/>
<dbReference type="InterPro" id="IPR011707">
    <property type="entry name" value="Cu-oxidase-like_N"/>
</dbReference>
<dbReference type="Proteomes" id="UP000504634">
    <property type="component" value="Unplaced"/>
</dbReference>
<proteinExistence type="inferred from homology"/>
<dbReference type="CDD" id="cd13905">
    <property type="entry name" value="CuRO_3_tcLLC2_insect_like"/>
    <property type="match status" value="1"/>
</dbReference>
<dbReference type="SUPFAM" id="SSF49503">
    <property type="entry name" value="Cupredoxins"/>
    <property type="match status" value="3"/>
</dbReference>
<evidence type="ECO:0000259" key="7">
    <source>
        <dbReference type="Pfam" id="PF07732"/>
    </source>
</evidence>
<dbReference type="Gene3D" id="2.60.40.420">
    <property type="entry name" value="Cupredoxins - blue copper proteins"/>
    <property type="match status" value="3"/>
</dbReference>
<dbReference type="PANTHER" id="PTHR11709:SF394">
    <property type="entry name" value="FI03373P-RELATED"/>
    <property type="match status" value="1"/>
</dbReference>
<dbReference type="RefSeq" id="XP_030376328.1">
    <property type="nucleotide sequence ID" value="XM_030520468.1"/>
</dbReference>
<feature type="domain" description="Plastocyanin-like" evidence="7">
    <location>
        <begin position="120"/>
        <end position="223"/>
    </location>
</feature>
<gene>
    <name evidence="9" type="primary">LOC115625428</name>
</gene>
<dbReference type="CDD" id="cd13884">
    <property type="entry name" value="CuRO_2_tcLCC_insect_like"/>
    <property type="match status" value="1"/>
</dbReference>
<feature type="domain" description="Plastocyanin-like" evidence="5">
    <location>
        <begin position="237"/>
        <end position="385"/>
    </location>
</feature>
<dbReference type="InterPro" id="IPR045087">
    <property type="entry name" value="Cu-oxidase_fam"/>
</dbReference>
<keyword evidence="4" id="KW-0186">Copper</keyword>
<evidence type="ECO:0000256" key="1">
    <source>
        <dbReference type="ARBA" id="ARBA00010609"/>
    </source>
</evidence>
<dbReference type="GO" id="GO:0005886">
    <property type="term" value="C:plasma membrane"/>
    <property type="evidence" value="ECO:0007669"/>
    <property type="project" value="TreeGrafter"/>
</dbReference>
<dbReference type="InterPro" id="IPR011706">
    <property type="entry name" value="Cu-oxidase_C"/>
</dbReference>
<dbReference type="GO" id="GO:0005507">
    <property type="term" value="F:copper ion binding"/>
    <property type="evidence" value="ECO:0007669"/>
    <property type="project" value="InterPro"/>
</dbReference>
<dbReference type="PROSITE" id="PS00079">
    <property type="entry name" value="MULTICOPPER_OXIDASE1"/>
    <property type="match status" value="1"/>
</dbReference>
<dbReference type="PANTHER" id="PTHR11709">
    <property type="entry name" value="MULTI-COPPER OXIDASE"/>
    <property type="match status" value="1"/>
</dbReference>
<evidence type="ECO:0000313" key="9">
    <source>
        <dbReference type="RefSeq" id="XP_030376328.1"/>
    </source>
</evidence>
<sequence>MTSTSSVPRKMLAKLRISRICLFVLLPMCGILLPNSASVLGQNLTTIDQIVAQSTTTISATNDGALCARICQAGRSRICHYTFVLEHYQAMGVACGRCAAGNSSDCNAPQCIVGDGFERGGVMSINRQLPGPALHVCQNDLLVIDVVNRAGGTTTTLHWHGMSMRQTPYMDGVPYVTQCPIAFSNTFRYSFVATDSGTHFYHAHAGHHKENGQYGALVVRQPTSPQVSSYDYDLMEHLLVISSWMHVPAESLMPGTPNTILAPDAVLINGRGSYIEPSSRVRQARIPPQVYFLQAGKRYRFRVIHAGSHACPFKVQAQRHLLRIIASDGFNVEPRTFDALIINSGERYDFVLLANNTRGDYWLRVSGLGACSRLPTESLALLRYRRADASLAQDAARPLPTQPNFNINYPENNVLNNPMTGCRPGDQCVNELISLERDEQLQCGVVQNTIYLSFNNYVVSNAEIFRSGYYKHFLNLNANTTVVGAINNLSLTFPPYPPLTQPELIDDAHYCDARRRPATCANQRQCMCVHRLQVPLGGTVQLVIVDESESVGPIHHPFHLHGHRFTVHALGQHPQGTPMTVALAQSMAHRGQLLPAAAAASSSSCKAKPPFKDTVSIPSRGYAVVRFRADNPGFWLLHCHYEWHLAVGMGLILQVGQLGQMVRPPANFPRCYNYMPPIEWPHK</sequence>
<name>A0A6J2TMH2_DROLE</name>
<dbReference type="GO" id="GO:0006826">
    <property type="term" value="P:iron ion transport"/>
    <property type="evidence" value="ECO:0007669"/>
    <property type="project" value="TreeGrafter"/>
</dbReference>
<dbReference type="InterPro" id="IPR001117">
    <property type="entry name" value="Cu-oxidase_2nd"/>
</dbReference>
<dbReference type="InterPro" id="IPR002355">
    <property type="entry name" value="Cu_oxidase_Cu_BS"/>
</dbReference>
<dbReference type="InterPro" id="IPR033138">
    <property type="entry name" value="Cu_oxidase_CS"/>
</dbReference>
<feature type="domain" description="Plastocyanin-like" evidence="6">
    <location>
        <begin position="518"/>
        <end position="655"/>
    </location>
</feature>
<evidence type="ECO:0000259" key="5">
    <source>
        <dbReference type="Pfam" id="PF00394"/>
    </source>
</evidence>
<comment type="similarity">
    <text evidence="1">Belongs to the multicopper oxidase family.</text>
</comment>
<dbReference type="Pfam" id="PF00394">
    <property type="entry name" value="Cu-oxidase"/>
    <property type="match status" value="1"/>
</dbReference>
<organism evidence="8 9">
    <name type="scientific">Drosophila lebanonensis</name>
    <name type="common">Fruit fly</name>
    <name type="synonym">Scaptodrosophila lebanonensis</name>
    <dbReference type="NCBI Taxonomy" id="7225"/>
    <lineage>
        <taxon>Eukaryota</taxon>
        <taxon>Metazoa</taxon>
        <taxon>Ecdysozoa</taxon>
        <taxon>Arthropoda</taxon>
        <taxon>Hexapoda</taxon>
        <taxon>Insecta</taxon>
        <taxon>Pterygota</taxon>
        <taxon>Neoptera</taxon>
        <taxon>Endopterygota</taxon>
        <taxon>Diptera</taxon>
        <taxon>Brachycera</taxon>
        <taxon>Muscomorpha</taxon>
        <taxon>Ephydroidea</taxon>
        <taxon>Drosophilidae</taxon>
        <taxon>Scaptodrosophila</taxon>
    </lineage>
</organism>
<dbReference type="InterPro" id="IPR008972">
    <property type="entry name" value="Cupredoxin"/>
</dbReference>
<reference evidence="9" key="1">
    <citation type="submission" date="2025-08" db="UniProtKB">
        <authorList>
            <consortium name="RefSeq"/>
        </authorList>
    </citation>
    <scope>IDENTIFICATION</scope>
    <source>
        <strain evidence="9">11010-0011.00</strain>
        <tissue evidence="9">Whole body</tissue>
    </source>
</reference>
<dbReference type="CDD" id="cd13858">
    <property type="entry name" value="CuRO_1_tcLCC2_insect_like"/>
    <property type="match status" value="1"/>
</dbReference>
<dbReference type="GO" id="GO:0016491">
    <property type="term" value="F:oxidoreductase activity"/>
    <property type="evidence" value="ECO:0007669"/>
    <property type="project" value="UniProtKB-KW"/>
</dbReference>
<keyword evidence="8" id="KW-1185">Reference proteome</keyword>
<evidence type="ECO:0000256" key="2">
    <source>
        <dbReference type="ARBA" id="ARBA00022723"/>
    </source>
</evidence>
<dbReference type="FunFam" id="2.60.40.420:FF:000045">
    <property type="entry name" value="Laccase 2"/>
    <property type="match status" value="1"/>
</dbReference>
<accession>A0A6J2TMH2</accession>
<dbReference type="Pfam" id="PF07732">
    <property type="entry name" value="Cu-oxidase_3"/>
    <property type="match status" value="1"/>
</dbReference>
<dbReference type="PROSITE" id="PS00080">
    <property type="entry name" value="MULTICOPPER_OXIDASE2"/>
    <property type="match status" value="1"/>
</dbReference>
<evidence type="ECO:0000259" key="6">
    <source>
        <dbReference type="Pfam" id="PF07731"/>
    </source>
</evidence>
<evidence type="ECO:0000256" key="4">
    <source>
        <dbReference type="ARBA" id="ARBA00023008"/>
    </source>
</evidence>
<evidence type="ECO:0000313" key="8">
    <source>
        <dbReference type="Proteomes" id="UP000504634"/>
    </source>
</evidence>
<dbReference type="OrthoDB" id="2121828at2759"/>
<protein>
    <submittedName>
        <fullName evidence="9">Laccase-2-like</fullName>
    </submittedName>
</protein>
<dbReference type="FunFam" id="2.60.40.420:FF:000031">
    <property type="entry name" value="Laccase-2 isoform A"/>
    <property type="match status" value="1"/>
</dbReference>